<proteinExistence type="predicted"/>
<accession>A0ABT1R585</accession>
<sequence>MSRIDAATLADLAAQANRAPSVHNTQPARFALDEEGRILIAADLSRHLAVGDPTGRDMGLSCGAALEGMVMALAARGIRVLVDDLWEADTRSWRPGYRLAARLTPAGEASPSSLADWTEKRFTWRGRFSAATPEALADLERWAVEADDITFAGGPDALAFIAALNDGASLSVMRERAFRDELVAWIRLTPAHAAYAFDGLNLDALRMGRLEGAVAGGVLASPLFDLADRLGLGKTLVAEAGKTMTAAACLLFHRPEGESPVVSGRAFYRFWLGLTRFGFAGWPMAVLADVPSASETLLQRFPLPQGHRLINVLRVGPAPITLAKYRLPARDLVLG</sequence>
<evidence type="ECO:0000313" key="1">
    <source>
        <dbReference type="EMBL" id="MCQ4630350.1"/>
    </source>
</evidence>
<dbReference type="InterPro" id="IPR000415">
    <property type="entry name" value="Nitroreductase-like"/>
</dbReference>
<dbReference type="EMBL" id="WHSB02000003">
    <property type="protein sequence ID" value="MCQ4630350.1"/>
    <property type="molecule type" value="Genomic_DNA"/>
</dbReference>
<dbReference type="SUPFAM" id="SSF55469">
    <property type="entry name" value="FMN-dependent nitroreductase-like"/>
    <property type="match status" value="1"/>
</dbReference>
<evidence type="ECO:0000313" key="2">
    <source>
        <dbReference type="Proteomes" id="UP000996601"/>
    </source>
</evidence>
<name>A0ABT1R585_9HYPH</name>
<dbReference type="Proteomes" id="UP000996601">
    <property type="component" value="Unassembled WGS sequence"/>
</dbReference>
<reference evidence="1" key="1">
    <citation type="submission" date="2021-07" db="EMBL/GenBank/DDBJ databases">
        <title>Shinella sp. nov., a novel member of the genus Shinella from water.</title>
        <authorList>
            <person name="Deng Y."/>
        </authorList>
    </citation>
    <scope>NUCLEOTIDE SEQUENCE</scope>
    <source>
        <strain evidence="1">CPCC 100929</strain>
    </source>
</reference>
<dbReference type="RefSeq" id="WP_256116584.1">
    <property type="nucleotide sequence ID" value="NZ_WHSB02000003.1"/>
</dbReference>
<comment type="caution">
    <text evidence="1">The sequence shown here is derived from an EMBL/GenBank/DDBJ whole genome shotgun (WGS) entry which is preliminary data.</text>
</comment>
<organism evidence="1 2">
    <name type="scientific">Shinella lacus</name>
    <dbReference type="NCBI Taxonomy" id="2654216"/>
    <lineage>
        <taxon>Bacteria</taxon>
        <taxon>Pseudomonadati</taxon>
        <taxon>Pseudomonadota</taxon>
        <taxon>Alphaproteobacteria</taxon>
        <taxon>Hyphomicrobiales</taxon>
        <taxon>Rhizobiaceae</taxon>
        <taxon>Shinella</taxon>
    </lineage>
</organism>
<gene>
    <name evidence="1" type="ORF">GB927_009905</name>
</gene>
<dbReference type="Gene3D" id="3.40.109.10">
    <property type="entry name" value="NADH Oxidase"/>
    <property type="match status" value="1"/>
</dbReference>
<protein>
    <submittedName>
        <fullName evidence="1">Uncharacterized protein</fullName>
    </submittedName>
</protein>
<keyword evidence="2" id="KW-1185">Reference proteome</keyword>